<organism evidence="2 3">
    <name type="scientific">Rhodohalobacter barkolensis</name>
    <dbReference type="NCBI Taxonomy" id="2053187"/>
    <lineage>
        <taxon>Bacteria</taxon>
        <taxon>Pseudomonadati</taxon>
        <taxon>Balneolota</taxon>
        <taxon>Balneolia</taxon>
        <taxon>Balneolales</taxon>
        <taxon>Balneolaceae</taxon>
        <taxon>Rhodohalobacter</taxon>
    </lineage>
</organism>
<accession>A0A2N0VGF4</accession>
<feature type="domain" description="Alpha-L-glutamate ligase-related protein ATP-grasp" evidence="1">
    <location>
        <begin position="194"/>
        <end position="340"/>
    </location>
</feature>
<evidence type="ECO:0000313" key="3">
    <source>
        <dbReference type="Proteomes" id="UP000233398"/>
    </source>
</evidence>
<proteinExistence type="predicted"/>
<comment type="caution">
    <text evidence="2">The sequence shown here is derived from an EMBL/GenBank/DDBJ whole genome shotgun (WGS) entry which is preliminary data.</text>
</comment>
<protein>
    <recommendedName>
        <fullName evidence="1">Alpha-L-glutamate ligase-related protein ATP-grasp domain-containing protein</fullName>
    </recommendedName>
</protein>
<dbReference type="SUPFAM" id="SSF56059">
    <property type="entry name" value="Glutathione synthetase ATP-binding domain-like"/>
    <property type="match status" value="1"/>
</dbReference>
<dbReference type="Proteomes" id="UP000233398">
    <property type="component" value="Unassembled WGS sequence"/>
</dbReference>
<keyword evidence="3" id="KW-1185">Reference proteome</keyword>
<evidence type="ECO:0000313" key="2">
    <source>
        <dbReference type="EMBL" id="PKD43259.1"/>
    </source>
</evidence>
<reference evidence="2 3" key="1">
    <citation type="submission" date="2017-11" db="EMBL/GenBank/DDBJ databases">
        <title>Rhodohalobacter 15182 sp. nov., isolated from a salt lake.</title>
        <authorList>
            <person name="Han S."/>
        </authorList>
    </citation>
    <scope>NUCLEOTIDE SEQUENCE [LARGE SCALE GENOMIC DNA]</scope>
    <source>
        <strain evidence="2 3">15182</strain>
    </source>
</reference>
<gene>
    <name evidence="2" type="ORF">CWD77_11635</name>
</gene>
<dbReference type="InterPro" id="IPR039523">
    <property type="entry name" value="RimK-rel_E_lig_ATP-grasp"/>
</dbReference>
<dbReference type="EMBL" id="PISP01000003">
    <property type="protein sequence ID" value="PKD43259.1"/>
    <property type="molecule type" value="Genomic_DNA"/>
</dbReference>
<name>A0A2N0VGF4_9BACT</name>
<evidence type="ECO:0000259" key="1">
    <source>
        <dbReference type="Pfam" id="PF14397"/>
    </source>
</evidence>
<dbReference type="AlphaFoldDB" id="A0A2N0VGF4"/>
<sequence>MDRYDFLARSISRVKISIGSVCTGVQNTLSHKISRVNANHLRSEVVKFRNGKQIINTKLKKRIKEYSSSQFGTPDYWPWLAYYTEMRGEFLEGWLPIDYYRFRLLPKWNQLSEVSLYKTFDYQLFGDFAVKPIAVKISGQWYNSDYEPLSKDHLSERLKDYGHEVVIKTDGGRGGHDTQFVSTDEFNTDLLDVNSNFVIQPAIKQHEEMALFSGNSVNTIRIITFRTDEGPLKPVLTYIRFGRGESRVDNTSSGGLYANIDSSGYICSDAYRGMGLITEAKHPEHGFTYQGMKIPGFAKAVESCVAAHKKFPFTRIIGWDVCVEATGEVRLLEWNARRPLIWTLEPLFGPHFKGLI</sequence>
<dbReference type="RefSeq" id="WP_101073733.1">
    <property type="nucleotide sequence ID" value="NZ_PISP01000003.1"/>
</dbReference>
<dbReference type="OrthoDB" id="6315394at2"/>
<dbReference type="Pfam" id="PF14397">
    <property type="entry name" value="ATPgrasp_ST"/>
    <property type="match status" value="1"/>
</dbReference>